<accession>A0A816MUD9</accession>
<dbReference type="EMBL" id="HG994371">
    <property type="protein sequence ID" value="CAF2008088.1"/>
    <property type="molecule type" value="Genomic_DNA"/>
</dbReference>
<proteinExistence type="predicted"/>
<name>A0A816MUD9_BRANA</name>
<protein>
    <submittedName>
        <fullName evidence="1">(rape) hypothetical protein</fullName>
    </submittedName>
</protein>
<reference evidence="1" key="1">
    <citation type="submission" date="2021-01" db="EMBL/GenBank/DDBJ databases">
        <authorList>
            <consortium name="Genoscope - CEA"/>
            <person name="William W."/>
        </authorList>
    </citation>
    <scope>NUCLEOTIDE SEQUENCE</scope>
</reference>
<dbReference type="Proteomes" id="UP001295469">
    <property type="component" value="Chromosome C07"/>
</dbReference>
<organism evidence="1">
    <name type="scientific">Brassica napus</name>
    <name type="common">Rape</name>
    <dbReference type="NCBI Taxonomy" id="3708"/>
    <lineage>
        <taxon>Eukaryota</taxon>
        <taxon>Viridiplantae</taxon>
        <taxon>Streptophyta</taxon>
        <taxon>Embryophyta</taxon>
        <taxon>Tracheophyta</taxon>
        <taxon>Spermatophyta</taxon>
        <taxon>Magnoliopsida</taxon>
        <taxon>eudicotyledons</taxon>
        <taxon>Gunneridae</taxon>
        <taxon>Pentapetalae</taxon>
        <taxon>rosids</taxon>
        <taxon>malvids</taxon>
        <taxon>Brassicales</taxon>
        <taxon>Brassicaceae</taxon>
        <taxon>Brassiceae</taxon>
        <taxon>Brassica</taxon>
    </lineage>
</organism>
<evidence type="ECO:0000313" key="1">
    <source>
        <dbReference type="EMBL" id="CAF2008088.1"/>
    </source>
</evidence>
<sequence length="67" mass="7947">MTRPDFVRVLLSLLPYSPEILLSQIKPPSFVFKIKILYLFNFFVGYRGHEVVVETWPNCYFFSLESN</sequence>
<dbReference type="AlphaFoldDB" id="A0A816MUD9"/>
<gene>
    <name evidence="1" type="ORF">DARMORV10_C07P37970.1</name>
</gene>